<evidence type="ECO:0000256" key="3">
    <source>
        <dbReference type="PIRSR" id="PIRSR602678-1"/>
    </source>
</evidence>
<dbReference type="STRING" id="98804.BTSPAZIEG_0195"/>
<dbReference type="PATRIC" id="fig|98804.3.peg.185"/>
<dbReference type="InterPro" id="IPR002678">
    <property type="entry name" value="DUF34/NIF3"/>
</dbReference>
<keyword evidence="2 3" id="KW-0479">Metal-binding</keyword>
<evidence type="ECO:0000313" key="4">
    <source>
        <dbReference type="EMBL" id="CUR53170.1"/>
    </source>
</evidence>
<dbReference type="PANTHER" id="PTHR13799:SF14">
    <property type="entry name" value="GTP CYCLOHYDROLASE 1 TYPE 2 HOMOLOG"/>
    <property type="match status" value="1"/>
</dbReference>
<keyword evidence="5" id="KW-1185">Reference proteome</keyword>
<feature type="binding site" evidence="3">
    <location>
        <position position="216"/>
    </location>
    <ligand>
        <name>a divalent metal cation</name>
        <dbReference type="ChEBI" id="CHEBI:60240"/>
        <label>1</label>
    </ligand>
</feature>
<feature type="binding site" evidence="3">
    <location>
        <position position="220"/>
    </location>
    <ligand>
        <name>a divalent metal cation</name>
        <dbReference type="ChEBI" id="CHEBI:60240"/>
        <label>1</label>
    </ligand>
</feature>
<proteinExistence type="inferred from homology"/>
<gene>
    <name evidence="4" type="primary">ybgI</name>
    <name evidence="4" type="ORF">BTSPAZIEG_0195</name>
</gene>
<dbReference type="EMBL" id="LN890285">
    <property type="protein sequence ID" value="CUR53170.1"/>
    <property type="molecule type" value="Genomic_DNA"/>
</dbReference>
<evidence type="ECO:0000256" key="2">
    <source>
        <dbReference type="ARBA" id="ARBA00022723"/>
    </source>
</evidence>
<dbReference type="NCBIfam" id="TIGR00486">
    <property type="entry name" value="YbgI_SA1388"/>
    <property type="match status" value="1"/>
</dbReference>
<dbReference type="AlphaFoldDB" id="A0A160SWU4"/>
<dbReference type="GO" id="GO:0003934">
    <property type="term" value="F:GTP cyclohydrolase I activity"/>
    <property type="evidence" value="ECO:0007669"/>
    <property type="project" value="UniProtKB-EC"/>
</dbReference>
<dbReference type="GO" id="GO:0005737">
    <property type="term" value="C:cytoplasm"/>
    <property type="evidence" value="ECO:0007669"/>
    <property type="project" value="TreeGrafter"/>
</dbReference>
<dbReference type="OrthoDB" id="9800881at2"/>
<feature type="binding site" evidence="3">
    <location>
        <position position="102"/>
    </location>
    <ligand>
        <name>a divalent metal cation</name>
        <dbReference type="ChEBI" id="CHEBI:60240"/>
        <label>1</label>
    </ligand>
</feature>
<name>A0A160SWU4_BUCTT</name>
<dbReference type="Proteomes" id="UP000243633">
    <property type="component" value="Chromosome 1"/>
</dbReference>
<comment type="similarity">
    <text evidence="1">Belongs to the GTP cyclohydrolase I type 2/NIF3 family.</text>
</comment>
<dbReference type="RefSeq" id="WP_075472585.1">
    <property type="nucleotide sequence ID" value="NZ_CP135003.1"/>
</dbReference>
<evidence type="ECO:0000256" key="1">
    <source>
        <dbReference type="ARBA" id="ARBA00006964"/>
    </source>
</evidence>
<feature type="binding site" evidence="3">
    <location>
        <position position="64"/>
    </location>
    <ligand>
        <name>a divalent metal cation</name>
        <dbReference type="ChEBI" id="CHEBI:60240"/>
        <label>2</label>
    </ligand>
</feature>
<accession>A0A160SWU4</accession>
<dbReference type="Gene3D" id="3.40.1390.30">
    <property type="entry name" value="NIF3 (NGG1p interacting factor 3)-like"/>
    <property type="match status" value="2"/>
</dbReference>
<organism evidence="4 5">
    <name type="scientific">Buchnera aphidicola subsp. Tuberolachnus salignus</name>
    <dbReference type="NCBI Taxonomy" id="98804"/>
    <lineage>
        <taxon>Bacteria</taxon>
        <taxon>Pseudomonadati</taxon>
        <taxon>Pseudomonadota</taxon>
        <taxon>Gammaproteobacteria</taxon>
        <taxon>Enterobacterales</taxon>
        <taxon>Erwiniaceae</taxon>
        <taxon>Buchnera</taxon>
    </lineage>
</organism>
<dbReference type="PANTHER" id="PTHR13799">
    <property type="entry name" value="NGG1 INTERACTING FACTOR 3"/>
    <property type="match status" value="1"/>
</dbReference>
<keyword evidence="4" id="KW-0378">Hydrolase</keyword>
<evidence type="ECO:0000313" key="5">
    <source>
        <dbReference type="Proteomes" id="UP000243633"/>
    </source>
</evidence>
<dbReference type="EC" id="3.5.4.16" evidence="4"/>
<feature type="binding site" evidence="3">
    <location>
        <position position="65"/>
    </location>
    <ligand>
        <name>a divalent metal cation</name>
        <dbReference type="ChEBI" id="CHEBI:60240"/>
        <label>1</label>
    </ligand>
</feature>
<dbReference type="SUPFAM" id="SSF102705">
    <property type="entry name" value="NIF3 (NGG1p interacting factor 3)-like"/>
    <property type="match status" value="1"/>
</dbReference>
<dbReference type="Pfam" id="PF01784">
    <property type="entry name" value="DUF34_NIF3"/>
    <property type="match status" value="1"/>
</dbReference>
<dbReference type="GO" id="GO:0046872">
    <property type="term" value="F:metal ion binding"/>
    <property type="evidence" value="ECO:0007669"/>
    <property type="project" value="UniProtKB-KW"/>
</dbReference>
<protein>
    <submittedName>
        <fullName evidence="4">GTP cyclohydrolase 1 type 2</fullName>
        <ecNumber evidence="4">3.5.4.16</ecNumber>
    </submittedName>
</protein>
<dbReference type="InterPro" id="IPR036069">
    <property type="entry name" value="DUF34/NIF3_sf"/>
</dbReference>
<reference evidence="5" key="1">
    <citation type="submission" date="2015-10" db="EMBL/GenBank/DDBJ databases">
        <authorList>
            <person name="Manzano-Marin A."/>
            <person name="Manzano-Marin A."/>
        </authorList>
    </citation>
    <scope>NUCLEOTIDE SEQUENCE [LARGE SCALE GENOMIC DNA]</scope>
    <source>
        <strain evidence="5">BTs</strain>
    </source>
</reference>
<sequence>MNNFILEKLINKKLIGKKKILDIVPNGLQIEGKSEVIKIITGVSICQKLLNIAIAKKADAIIVHHGFFWNNEEKVILGIKRKRIKNILKHNINLYSWHLPLDIHKKIGNNVLFASNLNIKIKGNILPEVLWGEFENPIPYSILIEKIKKIFHRTPFHYGETAPNLIKRVAWCTGKGQKFLINSTKKNIDAFFTGEISEENIHVSFENKIHFFSLGHHATEIAGIKTLTKWLKKKNTKFDLEFVNIFNPI</sequence>